<evidence type="ECO:0000313" key="2">
    <source>
        <dbReference type="Proteomes" id="UP001163603"/>
    </source>
</evidence>
<dbReference type="EMBL" id="CM047748">
    <property type="protein sequence ID" value="KAJ0014825.1"/>
    <property type="molecule type" value="Genomic_DNA"/>
</dbReference>
<reference evidence="2" key="1">
    <citation type="journal article" date="2023" name="G3 (Bethesda)">
        <title>Genome assembly and association tests identify interacting loci associated with vigor, precocity, and sex in interspecific pistachio rootstocks.</title>
        <authorList>
            <person name="Palmer W."/>
            <person name="Jacygrad E."/>
            <person name="Sagayaradj S."/>
            <person name="Cavanaugh K."/>
            <person name="Han R."/>
            <person name="Bertier L."/>
            <person name="Beede B."/>
            <person name="Kafkas S."/>
            <person name="Golino D."/>
            <person name="Preece J."/>
            <person name="Michelmore R."/>
        </authorList>
    </citation>
    <scope>NUCLEOTIDE SEQUENCE [LARGE SCALE GENOMIC DNA]</scope>
</reference>
<proteinExistence type="predicted"/>
<organism evidence="1 2">
    <name type="scientific">Pistacia integerrima</name>
    <dbReference type="NCBI Taxonomy" id="434235"/>
    <lineage>
        <taxon>Eukaryota</taxon>
        <taxon>Viridiplantae</taxon>
        <taxon>Streptophyta</taxon>
        <taxon>Embryophyta</taxon>
        <taxon>Tracheophyta</taxon>
        <taxon>Spermatophyta</taxon>
        <taxon>Magnoliopsida</taxon>
        <taxon>eudicotyledons</taxon>
        <taxon>Gunneridae</taxon>
        <taxon>Pentapetalae</taxon>
        <taxon>rosids</taxon>
        <taxon>malvids</taxon>
        <taxon>Sapindales</taxon>
        <taxon>Anacardiaceae</taxon>
        <taxon>Pistacia</taxon>
    </lineage>
</organism>
<gene>
    <name evidence="1" type="ORF">Pint_21640</name>
</gene>
<evidence type="ECO:0000313" key="1">
    <source>
        <dbReference type="EMBL" id="KAJ0014825.1"/>
    </source>
</evidence>
<name>A0ACC0XEH2_9ROSI</name>
<sequence length="50" mass="6037">MTFPILVYSWYFNMKTMNVHGAFSKSLFTLQAYELFTESNLLALWFEEYI</sequence>
<keyword evidence="2" id="KW-1185">Reference proteome</keyword>
<comment type="caution">
    <text evidence="1">The sequence shown here is derived from an EMBL/GenBank/DDBJ whole genome shotgun (WGS) entry which is preliminary data.</text>
</comment>
<accession>A0ACC0XEH2</accession>
<dbReference type="Proteomes" id="UP001163603">
    <property type="component" value="Chromosome 13"/>
</dbReference>
<protein>
    <submittedName>
        <fullName evidence="1">Uncharacterized protein</fullName>
    </submittedName>
</protein>